<dbReference type="RefSeq" id="WP_002625650.1">
    <property type="nucleotide sequence ID" value="NZ_ANAH02000015.1"/>
</dbReference>
<dbReference type="InterPro" id="IPR025698">
    <property type="entry name" value="2TM_dom"/>
</dbReference>
<evidence type="ECO:0000256" key="1">
    <source>
        <dbReference type="SAM" id="Phobius"/>
    </source>
</evidence>
<gene>
    <name evidence="3" type="ORF">D187_002421</name>
</gene>
<dbReference type="EMBL" id="ANAH02000015">
    <property type="protein sequence ID" value="EPX59677.1"/>
    <property type="molecule type" value="Genomic_DNA"/>
</dbReference>
<comment type="caution">
    <text evidence="3">The sequence shown here is derived from an EMBL/GenBank/DDBJ whole genome shotgun (WGS) entry which is preliminary data.</text>
</comment>
<sequence>MPDISNDNQAYDRARKRVEDLRGFYMHVLSYLSVNLGLFILDMMTPGGPWFFWPLVGWGILVLLHGATVLMNGSLFDERWEERKIRQFMERDRERLRGPPRPPRPLIP</sequence>
<feature type="domain" description="2TM" evidence="2">
    <location>
        <begin position="13"/>
        <end position="90"/>
    </location>
</feature>
<protein>
    <recommendedName>
        <fullName evidence="2">2TM domain-containing protein</fullName>
    </recommendedName>
</protein>
<keyword evidence="1" id="KW-1133">Transmembrane helix</keyword>
<keyword evidence="1" id="KW-0472">Membrane</keyword>
<evidence type="ECO:0000313" key="4">
    <source>
        <dbReference type="Proteomes" id="UP000011682"/>
    </source>
</evidence>
<organism evidence="3 4">
    <name type="scientific">Cystobacter fuscus (strain ATCC 25194 / DSM 2262 / NBRC 100088 / M29)</name>
    <dbReference type="NCBI Taxonomy" id="1242864"/>
    <lineage>
        <taxon>Bacteria</taxon>
        <taxon>Pseudomonadati</taxon>
        <taxon>Myxococcota</taxon>
        <taxon>Myxococcia</taxon>
        <taxon>Myxococcales</taxon>
        <taxon>Cystobacterineae</taxon>
        <taxon>Archangiaceae</taxon>
        <taxon>Cystobacter</taxon>
    </lineage>
</organism>
<feature type="transmembrane region" description="Helical" evidence="1">
    <location>
        <begin position="50"/>
        <end position="76"/>
    </location>
</feature>
<feature type="transmembrane region" description="Helical" evidence="1">
    <location>
        <begin position="23"/>
        <end position="44"/>
    </location>
</feature>
<dbReference type="OrthoDB" id="21915at2"/>
<proteinExistence type="predicted"/>
<name>S9PBN5_CYSF2</name>
<evidence type="ECO:0000313" key="3">
    <source>
        <dbReference type="EMBL" id="EPX59677.1"/>
    </source>
</evidence>
<dbReference type="Pfam" id="PF13239">
    <property type="entry name" value="2TM"/>
    <property type="match status" value="1"/>
</dbReference>
<keyword evidence="4" id="KW-1185">Reference proteome</keyword>
<keyword evidence="1" id="KW-0812">Transmembrane</keyword>
<accession>S9PBN5</accession>
<evidence type="ECO:0000259" key="2">
    <source>
        <dbReference type="Pfam" id="PF13239"/>
    </source>
</evidence>
<dbReference type="AlphaFoldDB" id="S9PBN5"/>
<dbReference type="Proteomes" id="UP000011682">
    <property type="component" value="Unassembled WGS sequence"/>
</dbReference>
<reference evidence="3" key="1">
    <citation type="submission" date="2013-05" db="EMBL/GenBank/DDBJ databases">
        <title>Genome assembly of Cystobacter fuscus DSM 2262.</title>
        <authorList>
            <person name="Sharma G."/>
            <person name="Khatri I."/>
            <person name="Kaur C."/>
            <person name="Mayilraj S."/>
            <person name="Subramanian S."/>
        </authorList>
    </citation>
    <scope>NUCLEOTIDE SEQUENCE [LARGE SCALE GENOMIC DNA]</scope>
    <source>
        <strain evidence="3">DSM 2262</strain>
    </source>
</reference>
<dbReference type="eggNOG" id="COG2972">
    <property type="taxonomic scope" value="Bacteria"/>
</dbReference>